<dbReference type="KEGG" id="mbry:B1812_15080"/>
<keyword evidence="1" id="KW-0812">Transmembrane</keyword>
<evidence type="ECO:0000313" key="2">
    <source>
        <dbReference type="EMBL" id="ARN82190.1"/>
    </source>
</evidence>
<dbReference type="RefSeq" id="WP_085772313.1">
    <property type="nucleotide sequence ID" value="NZ_AP027149.1"/>
</dbReference>
<evidence type="ECO:0000256" key="1">
    <source>
        <dbReference type="SAM" id="Phobius"/>
    </source>
</evidence>
<feature type="transmembrane region" description="Helical" evidence="1">
    <location>
        <begin position="12"/>
        <end position="33"/>
    </location>
</feature>
<keyword evidence="1" id="KW-0472">Membrane</keyword>
<reference evidence="2 3" key="1">
    <citation type="submission" date="2017-02" db="EMBL/GenBank/DDBJ databases">
        <authorList>
            <person name="Peterson S.W."/>
        </authorList>
    </citation>
    <scope>NUCLEOTIDE SEQUENCE [LARGE SCALE GENOMIC DNA]</scope>
    <source>
        <strain evidence="2 3">S285</strain>
    </source>
</reference>
<organism evidence="2 3">
    <name type="scientific">Methylocystis bryophila</name>
    <dbReference type="NCBI Taxonomy" id="655015"/>
    <lineage>
        <taxon>Bacteria</taxon>
        <taxon>Pseudomonadati</taxon>
        <taxon>Pseudomonadota</taxon>
        <taxon>Alphaproteobacteria</taxon>
        <taxon>Hyphomicrobiales</taxon>
        <taxon>Methylocystaceae</taxon>
        <taxon>Methylocystis</taxon>
    </lineage>
</organism>
<dbReference type="InterPro" id="IPR011047">
    <property type="entry name" value="Quinoprotein_ADH-like_sf"/>
</dbReference>
<feature type="transmembrane region" description="Helical" evidence="1">
    <location>
        <begin position="309"/>
        <end position="327"/>
    </location>
</feature>
<proteinExistence type="predicted"/>
<gene>
    <name evidence="2" type="ORF">B1812_15080</name>
</gene>
<dbReference type="Proteomes" id="UP000193978">
    <property type="component" value="Chromosome"/>
</dbReference>
<evidence type="ECO:0000313" key="3">
    <source>
        <dbReference type="Proteomes" id="UP000193978"/>
    </source>
</evidence>
<keyword evidence="3" id="KW-1185">Reference proteome</keyword>
<name>A0A1W6MX82_9HYPH</name>
<dbReference type="SUPFAM" id="SSF50998">
    <property type="entry name" value="Quinoprotein alcohol dehydrogenase-like"/>
    <property type="match status" value="1"/>
</dbReference>
<protein>
    <submittedName>
        <fullName evidence="2">Uncharacterized protein</fullName>
    </submittedName>
</protein>
<dbReference type="AlphaFoldDB" id="A0A1W6MX82"/>
<sequence>MKKQGIADKIRVIATAAFGGVAVIGGLSIHPAYAGGPTLTAQGIADGFQLSTFATTNPGNTGCCGGPFGIGVNGQGNVLVGTGSGALYVFKDVNGQTPGSALFTQSSSSFTSAYTASGGVVYGGVGGHFASFNPDGTVANPNVVPGASPYLGMWTNPVTGDIISTSGQGLIDINPTTGTFRVINGQFGDGVSVSPDGKTAYLAQGSINGYDIATGSLVYSSPSISGSDGTGVISGGKFNGDIVVNTNFGEIYLLDPTTNTTTLIATGGTRGDYTQVDPTNGSLFLDYADVVDRLTCPGCSFVRAAPGPVPGTGLLALAFLGLAGVAARARRRLNG</sequence>
<dbReference type="OrthoDB" id="2633250at2"/>
<keyword evidence="1" id="KW-1133">Transmembrane helix</keyword>
<accession>A0A1W6MX82</accession>
<dbReference type="EMBL" id="CP019948">
    <property type="protein sequence ID" value="ARN82190.1"/>
    <property type="molecule type" value="Genomic_DNA"/>
</dbReference>